<evidence type="ECO:0000259" key="1">
    <source>
        <dbReference type="Pfam" id="PF13460"/>
    </source>
</evidence>
<dbReference type="InterPro" id="IPR036291">
    <property type="entry name" value="NAD(P)-bd_dom_sf"/>
</dbReference>
<sequence>MQISILGCGWLGFPLAKKLVEDGYSVKGSTTTASKMQELSSEGITPYKLELYDNGVQGDMSSFLSNSDVLIIDIPPGLRRNPEADFTGKITNIISFIEKSGIQKLIFVSSTSVFEDQESFPEYTEESKPNGTSAAAKQLIACENLLIDNPNFDVTIVRFGGLISKDRHPVTILSNKSGLKNADAPANLIQREDCIQLLSKIIKNDEFGTVFNAAHPEHPKKSEYYAKEAKSRNIKAPEYDQNRPSKGKIISSNNLAEIGFEFKYQI</sequence>
<gene>
    <name evidence="2" type="ORF">SAMN04487907_101703</name>
</gene>
<reference evidence="3" key="1">
    <citation type="submission" date="2016-10" db="EMBL/GenBank/DDBJ databases">
        <authorList>
            <person name="Varghese N."/>
            <person name="Submissions S."/>
        </authorList>
    </citation>
    <scope>NUCLEOTIDE SEQUENCE [LARGE SCALE GENOMIC DNA]</scope>
    <source>
        <strain evidence="3">DSM 24499</strain>
    </source>
</reference>
<organism evidence="2 3">
    <name type="scientific">Zunongwangia mangrovi</name>
    <dbReference type="NCBI Taxonomy" id="1334022"/>
    <lineage>
        <taxon>Bacteria</taxon>
        <taxon>Pseudomonadati</taxon>
        <taxon>Bacteroidota</taxon>
        <taxon>Flavobacteriia</taxon>
        <taxon>Flavobacteriales</taxon>
        <taxon>Flavobacteriaceae</taxon>
        <taxon>Zunongwangia</taxon>
    </lineage>
</organism>
<dbReference type="Proteomes" id="UP000199438">
    <property type="component" value="Unassembled WGS sequence"/>
</dbReference>
<dbReference type="OrthoDB" id="751203at2"/>
<proteinExistence type="predicted"/>
<dbReference type="InterPro" id="IPR051783">
    <property type="entry name" value="NAD(P)-dependent_oxidoreduct"/>
</dbReference>
<evidence type="ECO:0000313" key="3">
    <source>
        <dbReference type="Proteomes" id="UP000199438"/>
    </source>
</evidence>
<dbReference type="Gene3D" id="3.40.50.720">
    <property type="entry name" value="NAD(P)-binding Rossmann-like Domain"/>
    <property type="match status" value="1"/>
</dbReference>
<dbReference type="InterPro" id="IPR016040">
    <property type="entry name" value="NAD(P)-bd_dom"/>
</dbReference>
<dbReference type="EMBL" id="FOKV01000001">
    <property type="protein sequence ID" value="SFB80286.1"/>
    <property type="molecule type" value="Genomic_DNA"/>
</dbReference>
<accession>A0A1I1E0U9</accession>
<dbReference type="GO" id="GO:0004029">
    <property type="term" value="F:aldehyde dehydrogenase (NAD+) activity"/>
    <property type="evidence" value="ECO:0007669"/>
    <property type="project" value="TreeGrafter"/>
</dbReference>
<feature type="domain" description="NAD(P)-binding" evidence="1">
    <location>
        <begin position="9"/>
        <end position="203"/>
    </location>
</feature>
<dbReference type="AlphaFoldDB" id="A0A1I1E0U9"/>
<dbReference type="PANTHER" id="PTHR48079">
    <property type="entry name" value="PROTEIN YEEZ"/>
    <property type="match status" value="1"/>
</dbReference>
<dbReference type="RefSeq" id="WP_092539979.1">
    <property type="nucleotide sequence ID" value="NZ_FOKV01000001.1"/>
</dbReference>
<evidence type="ECO:0000313" key="2">
    <source>
        <dbReference type="EMBL" id="SFB80286.1"/>
    </source>
</evidence>
<dbReference type="STRING" id="1334022.SAMN04487907_101703"/>
<dbReference type="SUPFAM" id="SSF51735">
    <property type="entry name" value="NAD(P)-binding Rossmann-fold domains"/>
    <property type="match status" value="1"/>
</dbReference>
<dbReference type="PANTHER" id="PTHR48079:SF6">
    <property type="entry name" value="NAD(P)-BINDING DOMAIN-CONTAINING PROTEIN-RELATED"/>
    <property type="match status" value="1"/>
</dbReference>
<name>A0A1I1E0U9_9FLAO</name>
<dbReference type="Pfam" id="PF13460">
    <property type="entry name" value="NAD_binding_10"/>
    <property type="match status" value="1"/>
</dbReference>
<dbReference type="GO" id="GO:0005737">
    <property type="term" value="C:cytoplasm"/>
    <property type="evidence" value="ECO:0007669"/>
    <property type="project" value="TreeGrafter"/>
</dbReference>
<keyword evidence="3" id="KW-1185">Reference proteome</keyword>
<protein>
    <submittedName>
        <fullName evidence="2">Nucleoside-diphosphate-sugar epimerase</fullName>
    </submittedName>
</protein>